<dbReference type="PRINTS" id="PR00303">
    <property type="entry name" value="SECYTRNLCASE"/>
</dbReference>
<protein>
    <recommendedName>
        <fullName evidence="9 10">Protein translocase subunit SecY</fullName>
    </recommendedName>
</protein>
<name>A0ABS4GHY0_9FIRM</name>
<evidence type="ECO:0000256" key="6">
    <source>
        <dbReference type="ARBA" id="ARBA00022989"/>
    </source>
</evidence>
<feature type="transmembrane region" description="Helical" evidence="9">
    <location>
        <begin position="79"/>
        <end position="97"/>
    </location>
</feature>
<comment type="subunit">
    <text evidence="9">Component of the Sec protein translocase complex. Heterotrimer consisting of SecY, SecE and SecG subunits. The heterotrimers can form oligomers, although 1 heterotrimer is thought to be able to translocate proteins. Interacts with the ribosome. Interacts with SecDF, and other proteins may be involved. Interacts with SecA.</text>
</comment>
<dbReference type="Gene3D" id="1.10.3370.10">
    <property type="entry name" value="SecY subunit domain"/>
    <property type="match status" value="1"/>
</dbReference>
<keyword evidence="4 9" id="KW-0812">Transmembrane</keyword>
<dbReference type="HAMAP" id="MF_01465">
    <property type="entry name" value="SecY"/>
    <property type="match status" value="1"/>
</dbReference>
<dbReference type="Proteomes" id="UP001519342">
    <property type="component" value="Unassembled WGS sequence"/>
</dbReference>
<sequence length="424" mass="46884">MFETLKNAWKIPDLRKRIVFTLLMIVVYRLGAVIPVPGINREIIANMFNAGSAGAGLLDFFDLMSGGAFKDFTIFALNIYPYITASIILQLLAIAIPKLEEIFKREDGKKKMAQWTRYVTVVLALIQATAYSVGFFNQAIIEKSFTSIFTVVIVLTAGTAFLMWLGELITDRGIGNGISLIIFAGIVSRYPTDIGSTIQLMMAGTVNILEVVVFLIFALIIVVGVIAIQQGERRVPVQYAKRVVGRKMYGGQSTHIPMKVLMAGVMPVIFASTLLAIPQTLAFFFPSMTVGIQKYFSLAQSPGVYIYTILNILLIVFFTYFYTAVQFNPYEYSNTLKENGGFIPGIRPGRPTAEFLNKVLNRITIAGALALAFIATVPTLVFSFTNLQVQFGGTALLIVTGVALETMKQIEAQMMMRHYKGFLK</sequence>
<comment type="similarity">
    <text evidence="2 9 12">Belongs to the SecY/SEC61-alpha family.</text>
</comment>
<keyword evidence="8 9" id="KW-0472">Membrane</keyword>
<feature type="transmembrane region" description="Helical" evidence="9">
    <location>
        <begin position="304"/>
        <end position="323"/>
    </location>
</feature>
<evidence type="ECO:0000256" key="8">
    <source>
        <dbReference type="ARBA" id="ARBA00023136"/>
    </source>
</evidence>
<feature type="transmembrane region" description="Helical" evidence="9">
    <location>
        <begin position="118"/>
        <end position="141"/>
    </location>
</feature>
<comment type="subcellular location">
    <subcellularLocation>
        <location evidence="9">Cell membrane</location>
        <topology evidence="9">Multi-pass membrane protein</topology>
    </subcellularLocation>
    <subcellularLocation>
        <location evidence="1 11">Membrane</location>
        <topology evidence="1 11">Multi-pass membrane protein</topology>
    </subcellularLocation>
</comment>
<dbReference type="RefSeq" id="WP_209512996.1">
    <property type="nucleotide sequence ID" value="NZ_JAGGKS010000011.1"/>
</dbReference>
<evidence type="ECO:0000256" key="10">
    <source>
        <dbReference type="RuleBase" id="RU000537"/>
    </source>
</evidence>
<evidence type="ECO:0000256" key="4">
    <source>
        <dbReference type="ARBA" id="ARBA00022692"/>
    </source>
</evidence>
<organism evidence="13 14">
    <name type="scientific">Sedimentibacter acidaminivorans</name>
    <dbReference type="NCBI Taxonomy" id="913099"/>
    <lineage>
        <taxon>Bacteria</taxon>
        <taxon>Bacillati</taxon>
        <taxon>Bacillota</taxon>
        <taxon>Tissierellia</taxon>
        <taxon>Sedimentibacter</taxon>
    </lineage>
</organism>
<dbReference type="PROSITE" id="PS00756">
    <property type="entry name" value="SECY_2"/>
    <property type="match status" value="1"/>
</dbReference>
<feature type="transmembrane region" description="Helical" evidence="9">
    <location>
        <begin position="387"/>
        <end position="407"/>
    </location>
</feature>
<comment type="caution">
    <text evidence="13">The sequence shown here is derived from an EMBL/GenBank/DDBJ whole genome shotgun (WGS) entry which is preliminary data.</text>
</comment>
<keyword evidence="6 9" id="KW-1133">Transmembrane helix</keyword>
<dbReference type="Pfam" id="PF00344">
    <property type="entry name" value="SecY"/>
    <property type="match status" value="1"/>
</dbReference>
<evidence type="ECO:0000313" key="13">
    <source>
        <dbReference type="EMBL" id="MBP1927288.1"/>
    </source>
</evidence>
<evidence type="ECO:0000256" key="12">
    <source>
        <dbReference type="RuleBase" id="RU004349"/>
    </source>
</evidence>
<evidence type="ECO:0000256" key="11">
    <source>
        <dbReference type="RuleBase" id="RU003484"/>
    </source>
</evidence>
<evidence type="ECO:0000256" key="5">
    <source>
        <dbReference type="ARBA" id="ARBA00022927"/>
    </source>
</evidence>
<evidence type="ECO:0000256" key="3">
    <source>
        <dbReference type="ARBA" id="ARBA00022448"/>
    </source>
</evidence>
<feature type="transmembrane region" description="Helical" evidence="9">
    <location>
        <begin position="211"/>
        <end position="228"/>
    </location>
</feature>
<keyword evidence="5 9" id="KW-0653">Protein transport</keyword>
<evidence type="ECO:0000256" key="2">
    <source>
        <dbReference type="ARBA" id="ARBA00005751"/>
    </source>
</evidence>
<evidence type="ECO:0000256" key="9">
    <source>
        <dbReference type="HAMAP-Rule" id="MF_01465"/>
    </source>
</evidence>
<dbReference type="PANTHER" id="PTHR10906">
    <property type="entry name" value="SECY/SEC61-ALPHA FAMILY MEMBER"/>
    <property type="match status" value="1"/>
</dbReference>
<keyword evidence="7 9" id="KW-0811">Translocation</keyword>
<feature type="transmembrane region" description="Helical" evidence="9">
    <location>
        <begin position="359"/>
        <end position="381"/>
    </location>
</feature>
<dbReference type="SUPFAM" id="SSF103491">
    <property type="entry name" value="Preprotein translocase SecY subunit"/>
    <property type="match status" value="1"/>
</dbReference>
<accession>A0ABS4GHY0</accession>
<keyword evidence="14" id="KW-1185">Reference proteome</keyword>
<evidence type="ECO:0000313" key="14">
    <source>
        <dbReference type="Proteomes" id="UP001519342"/>
    </source>
</evidence>
<reference evidence="13 14" key="1">
    <citation type="submission" date="2021-03" db="EMBL/GenBank/DDBJ databases">
        <title>Genomic Encyclopedia of Type Strains, Phase IV (KMG-IV): sequencing the most valuable type-strain genomes for metagenomic binning, comparative biology and taxonomic classification.</title>
        <authorList>
            <person name="Goeker M."/>
        </authorList>
    </citation>
    <scope>NUCLEOTIDE SEQUENCE [LARGE SCALE GENOMIC DNA]</scope>
    <source>
        <strain evidence="13 14">DSM 24004</strain>
    </source>
</reference>
<dbReference type="InterPro" id="IPR002208">
    <property type="entry name" value="SecY/SEC61-alpha"/>
</dbReference>
<dbReference type="InterPro" id="IPR030659">
    <property type="entry name" value="SecY_CS"/>
</dbReference>
<proteinExistence type="inferred from homology"/>
<dbReference type="PIRSF" id="PIRSF004557">
    <property type="entry name" value="SecY"/>
    <property type="match status" value="1"/>
</dbReference>
<comment type="function">
    <text evidence="9 10">The central subunit of the protein translocation channel SecYEG. Consists of two halves formed by TMs 1-5 and 6-10. These two domains form a lateral gate at the front which open onto the bilayer between TMs 2 and 7, and are clamped together by SecE at the back. The channel is closed by both a pore ring composed of hydrophobic SecY resides and a short helix (helix 2A) on the extracellular side of the membrane which forms a plug. The plug probably moves laterally to allow the channel to open. The ring and the pore may move independently.</text>
</comment>
<feature type="transmembrane region" description="Helical" evidence="9">
    <location>
        <begin position="147"/>
        <end position="166"/>
    </location>
</feature>
<dbReference type="NCBIfam" id="TIGR00967">
    <property type="entry name" value="3a0501s007"/>
    <property type="match status" value="1"/>
</dbReference>
<dbReference type="PROSITE" id="PS00755">
    <property type="entry name" value="SECY_1"/>
    <property type="match status" value="1"/>
</dbReference>
<dbReference type="InterPro" id="IPR023201">
    <property type="entry name" value="SecY_dom_sf"/>
</dbReference>
<evidence type="ECO:0000256" key="1">
    <source>
        <dbReference type="ARBA" id="ARBA00004141"/>
    </source>
</evidence>
<feature type="transmembrane region" description="Helical" evidence="9">
    <location>
        <begin position="20"/>
        <end position="39"/>
    </location>
</feature>
<gene>
    <name evidence="9" type="primary">secY</name>
    <name evidence="13" type="ORF">J2Z76_003185</name>
</gene>
<feature type="transmembrane region" description="Helical" evidence="9">
    <location>
        <begin position="260"/>
        <end position="284"/>
    </location>
</feature>
<feature type="transmembrane region" description="Helical" evidence="9">
    <location>
        <begin position="173"/>
        <end position="191"/>
    </location>
</feature>
<keyword evidence="9" id="KW-1003">Cell membrane</keyword>
<dbReference type="EMBL" id="JAGGKS010000011">
    <property type="protein sequence ID" value="MBP1927288.1"/>
    <property type="molecule type" value="Genomic_DNA"/>
</dbReference>
<keyword evidence="3 9" id="KW-0813">Transport</keyword>
<evidence type="ECO:0000256" key="7">
    <source>
        <dbReference type="ARBA" id="ARBA00023010"/>
    </source>
</evidence>
<dbReference type="InterPro" id="IPR026593">
    <property type="entry name" value="SecY"/>
</dbReference>